<keyword evidence="13" id="KW-0175">Coiled coil</keyword>
<dbReference type="Gene3D" id="1.10.287.2480">
    <property type="match status" value="1"/>
</dbReference>
<evidence type="ECO:0000256" key="13">
    <source>
        <dbReference type="ARBA" id="ARBA00023054"/>
    </source>
</evidence>
<proteinExistence type="inferred from homology"/>
<evidence type="ECO:0000256" key="15">
    <source>
        <dbReference type="ARBA" id="ARBA00023157"/>
    </source>
</evidence>
<keyword evidence="10" id="KW-1043">Host membrane</keyword>
<dbReference type="InterPro" id="IPR000776">
    <property type="entry name" value="Fusion_F0_Paramyxovir"/>
</dbReference>
<keyword evidence="16" id="KW-0325">Glycoprotein</keyword>
<evidence type="ECO:0000256" key="1">
    <source>
        <dbReference type="ARBA" id="ARBA00008211"/>
    </source>
</evidence>
<dbReference type="Gene3D" id="1.10.287.770">
    <property type="entry name" value="YojJ-like"/>
    <property type="match status" value="1"/>
</dbReference>
<accession>A0A9Y2E433</accession>
<keyword evidence="15" id="KW-1015">Disulfide bond</keyword>
<feature type="transmembrane region" description="Helical" evidence="18">
    <location>
        <begin position="496"/>
        <end position="520"/>
    </location>
</feature>
<dbReference type="SUPFAM" id="SSF69922">
    <property type="entry name" value="Head and neck region of the ectodomain of NDV fusion glycoprotein"/>
    <property type="match status" value="1"/>
</dbReference>
<evidence type="ECO:0000256" key="12">
    <source>
        <dbReference type="ARBA" id="ARBA00022989"/>
    </source>
</evidence>
<evidence type="ECO:0000256" key="5">
    <source>
        <dbReference type="ARBA" id="ARBA00022521"/>
    </source>
</evidence>
<evidence type="ECO:0000256" key="2">
    <source>
        <dbReference type="ARBA" id="ARBA00016586"/>
    </source>
</evidence>
<evidence type="ECO:0000256" key="18">
    <source>
        <dbReference type="RuleBase" id="RU003705"/>
    </source>
</evidence>
<keyword evidence="5" id="KW-1169">Fusion of virus membrane with host cell membrane</keyword>
<evidence type="ECO:0000256" key="4">
    <source>
        <dbReference type="ARBA" id="ARBA00022511"/>
    </source>
</evidence>
<evidence type="ECO:0000256" key="10">
    <source>
        <dbReference type="ARBA" id="ARBA00022870"/>
    </source>
</evidence>
<dbReference type="GO" id="GO:0046718">
    <property type="term" value="P:symbiont entry into host cell"/>
    <property type="evidence" value="ECO:0007669"/>
    <property type="project" value="UniProtKB-KW"/>
</dbReference>
<keyword evidence="3" id="KW-1168">Fusion of virus membrane with host membrane</keyword>
<keyword evidence="14 18" id="KW-0472">Membrane</keyword>
<dbReference type="GO" id="GO:0020002">
    <property type="term" value="C:host cell plasma membrane"/>
    <property type="evidence" value="ECO:0007669"/>
    <property type="project" value="UniProtKB-SubCell"/>
</dbReference>
<evidence type="ECO:0000256" key="9">
    <source>
        <dbReference type="ARBA" id="ARBA00022844"/>
    </source>
</evidence>
<gene>
    <name evidence="19" type="primary">F</name>
</gene>
<keyword evidence="7 18" id="KW-0812">Transmembrane</keyword>
<protein>
    <recommendedName>
        <fullName evidence="2 18">Fusion glycoprotein F0</fullName>
    </recommendedName>
</protein>
<keyword evidence="6" id="KW-1162">Viral penetration into host cytoplasm</keyword>
<keyword evidence="8" id="KW-0732">Signal</keyword>
<evidence type="ECO:0000256" key="11">
    <source>
        <dbReference type="ARBA" id="ARBA00022879"/>
    </source>
</evidence>
<dbReference type="Pfam" id="PF00523">
    <property type="entry name" value="Fusion_gly"/>
    <property type="match status" value="1"/>
</dbReference>
<reference evidence="19" key="1">
    <citation type="submission" date="2023-05" db="EMBL/GenBank/DDBJ databases">
        <authorList>
            <person name="Xu J."/>
            <person name="Chen J."/>
            <person name="Ren Y."/>
            <person name="Chen L."/>
            <person name="How W."/>
        </authorList>
    </citation>
    <scope>NUCLEOTIDE SEQUENCE</scope>
    <source>
        <strain evidence="19">Jingzhou25</strain>
    </source>
</reference>
<evidence type="ECO:0000313" key="19">
    <source>
        <dbReference type="EMBL" id="WIU81508.1"/>
    </source>
</evidence>
<evidence type="ECO:0000256" key="14">
    <source>
        <dbReference type="ARBA" id="ARBA00023136"/>
    </source>
</evidence>
<dbReference type="Gene3D" id="6.10.10.110">
    <property type="match status" value="1"/>
</dbReference>
<dbReference type="Gene3D" id="2.60.40.1690">
    <property type="entry name" value="Head and neck region of the ectodomain of NDV fusion glycoprotein"/>
    <property type="match status" value="1"/>
</dbReference>
<keyword evidence="11 18" id="KW-0261">Viral envelope protein</keyword>
<keyword evidence="4" id="KW-1032">Host cell membrane</keyword>
<dbReference type="Gene3D" id="2.40.490.10">
    <property type="entry name" value="Newcastle disease virus like domain"/>
    <property type="match status" value="1"/>
</dbReference>
<organism evidence="19">
    <name type="scientific">Mus musculus jeilongvirus</name>
    <dbReference type="NCBI Taxonomy" id="3049974"/>
    <lineage>
        <taxon>Viruses</taxon>
        <taxon>Riboviria</taxon>
        <taxon>Orthornavirae</taxon>
        <taxon>Negarnaviricota</taxon>
        <taxon>Haploviricotina</taxon>
        <taxon>Monjiviricetes</taxon>
        <taxon>Mononegavirales</taxon>
        <taxon>Paramyxoviridae</taxon>
        <taxon>Orthoparamyxovirinae</taxon>
        <taxon>Jeilongvirus</taxon>
    </lineage>
</organism>
<dbReference type="GO" id="GO:0019064">
    <property type="term" value="P:fusion of virus membrane with host plasma membrane"/>
    <property type="evidence" value="ECO:0007669"/>
    <property type="project" value="UniProtKB-KW"/>
</dbReference>
<dbReference type="SUPFAM" id="SSF58069">
    <property type="entry name" value="Virus ectodomain"/>
    <property type="match status" value="1"/>
</dbReference>
<name>A0A9Y2E433_9MONO</name>
<evidence type="ECO:0000256" key="16">
    <source>
        <dbReference type="ARBA" id="ARBA00023180"/>
    </source>
</evidence>
<evidence type="ECO:0000256" key="8">
    <source>
        <dbReference type="ARBA" id="ARBA00022729"/>
    </source>
</evidence>
<keyword evidence="9" id="KW-0946">Virion</keyword>
<comment type="subunit">
    <text evidence="18">Homotrimer of disulfide-linked F1-F2.</text>
</comment>
<keyword evidence="12 18" id="KW-1133">Transmembrane helix</keyword>
<dbReference type="GO" id="GO:0019031">
    <property type="term" value="C:viral envelope"/>
    <property type="evidence" value="ECO:0007669"/>
    <property type="project" value="UniProtKB-KW"/>
</dbReference>
<evidence type="ECO:0000256" key="7">
    <source>
        <dbReference type="ARBA" id="ARBA00022692"/>
    </source>
</evidence>
<evidence type="ECO:0000256" key="17">
    <source>
        <dbReference type="ARBA" id="ARBA00023296"/>
    </source>
</evidence>
<comment type="subcellular location">
    <subcellularLocation>
        <location evidence="18">Virion membrane</location>
        <topology evidence="18">Single-pass type I membrane protein</topology>
    </subcellularLocation>
    <subcellularLocation>
        <location evidence="18">Host cell membrane</location>
        <topology evidence="18">Single-pass membrane protein</topology>
    </subcellularLocation>
</comment>
<evidence type="ECO:0000256" key="3">
    <source>
        <dbReference type="ARBA" id="ARBA00022506"/>
    </source>
</evidence>
<dbReference type="EMBL" id="OQ970178">
    <property type="protein sequence ID" value="WIU81508.1"/>
    <property type="molecule type" value="Viral_cRNA"/>
</dbReference>
<keyword evidence="17" id="KW-1160">Virus entry into host cell</keyword>
<comment type="similarity">
    <text evidence="1 18">Belongs to the paramyxoviruses fusion glycoprotein family.</text>
</comment>
<sequence length="548" mass="60009">MRKVMRVVLIICAVTQLQIQQSVSQLALSDLTKIGIIPAKSYELKISTQAAQQLMVIKLIPNVNGLTNCTIPVMESYKKMLDRILKPIDDALNHVRNAIQDKQGDGVPGVRFWGAIIGGVALGVATSAQITAGVALHNSIQNANAILQLKESIRNSNKAIEELQAGLQSTVLVINALQDQINSQLVPAINTLGCSVIANTLGLRLNQYFSEISLVFGPNLRDPTSQTLSIQAIAKAFNGDFDSMMKKMHYTDSDFLDLLESDSIRGRIISVSLEDYLIIIQIDYPGLTTIPNSIVQTFNLITYNYKGTEWESIFPRELLIRGSYISNIDISQCVGTSKSMICKSDTSTTISPATWACATGNLTSCARTRVVNSHSTRFALSGGVLFANCAPIACRCQDPQYSINQEPKTTNVMVTSEDCRELYIDGFYLTLGKKTLDRAMYAEDVALGGSVSVDPIDIGNELNSINESINKSHEYLDKANELLEQVNPNIVNVSSFSFILVISILLIIWFIVTLVWLIYLTKHMNFIVGKVAMGSRSSTVNSLSGFVG</sequence>
<dbReference type="GO" id="GO:0055036">
    <property type="term" value="C:virion membrane"/>
    <property type="evidence" value="ECO:0007669"/>
    <property type="project" value="UniProtKB-SubCell"/>
</dbReference>
<evidence type="ECO:0000256" key="6">
    <source>
        <dbReference type="ARBA" id="ARBA00022595"/>
    </source>
</evidence>